<dbReference type="PANTHER" id="PTHR13091">
    <property type="entry name" value="AMPLIFIED IN BREAST CANCER 2-RELATED"/>
    <property type="match status" value="1"/>
</dbReference>
<dbReference type="Proteomes" id="UP000807115">
    <property type="component" value="Chromosome 4"/>
</dbReference>
<feature type="region of interest" description="Disordered" evidence="4">
    <location>
        <begin position="797"/>
        <end position="863"/>
    </location>
</feature>
<evidence type="ECO:0000313" key="5">
    <source>
        <dbReference type="EMBL" id="KAG0535566.1"/>
    </source>
</evidence>
<dbReference type="GO" id="GO:0000184">
    <property type="term" value="P:nuclear-transcribed mRNA catabolic process, nonsense-mediated decay"/>
    <property type="evidence" value="ECO:0007669"/>
    <property type="project" value="UniProtKB-KW"/>
</dbReference>
<name>A0A921RA84_SORBI</name>
<feature type="compositionally biased region" description="Basic and acidic residues" evidence="4">
    <location>
        <begin position="845"/>
        <end position="859"/>
    </location>
</feature>
<comment type="caution">
    <text evidence="5">The sequence shown here is derived from an EMBL/GenBank/DDBJ whole genome shotgun (WGS) entry which is preliminary data.</text>
</comment>
<comment type="similarity">
    <text evidence="1">Belongs to the SMG8 family.</text>
</comment>
<feature type="compositionally biased region" description="Polar residues" evidence="4">
    <location>
        <begin position="958"/>
        <end position="994"/>
    </location>
</feature>
<dbReference type="InterPro" id="IPR019354">
    <property type="entry name" value="SMG8-like"/>
</dbReference>
<dbReference type="AlphaFoldDB" id="A0A921RA84"/>
<evidence type="ECO:0000313" key="6">
    <source>
        <dbReference type="Proteomes" id="UP000807115"/>
    </source>
</evidence>
<gene>
    <name evidence="5" type="ORF">BDA96_04G376900</name>
</gene>
<feature type="compositionally biased region" description="Low complexity" evidence="4">
    <location>
        <begin position="29"/>
        <end position="40"/>
    </location>
</feature>
<reference evidence="5" key="1">
    <citation type="journal article" date="2019" name="BMC Genomics">
        <title>A new reference genome for Sorghum bicolor reveals high levels of sequence similarity between sweet and grain genotypes: implications for the genetics of sugar metabolism.</title>
        <authorList>
            <person name="Cooper E.A."/>
            <person name="Brenton Z.W."/>
            <person name="Flinn B.S."/>
            <person name="Jenkins J."/>
            <person name="Shu S."/>
            <person name="Flowers D."/>
            <person name="Luo F."/>
            <person name="Wang Y."/>
            <person name="Xia P."/>
            <person name="Barry K."/>
            <person name="Daum C."/>
            <person name="Lipzen A."/>
            <person name="Yoshinaga Y."/>
            <person name="Schmutz J."/>
            <person name="Saski C."/>
            <person name="Vermerris W."/>
            <person name="Kresovich S."/>
        </authorList>
    </citation>
    <scope>NUCLEOTIDE SEQUENCE</scope>
</reference>
<feature type="region of interest" description="Disordered" evidence="4">
    <location>
        <begin position="958"/>
        <end position="1002"/>
    </location>
</feature>
<feature type="region of interest" description="Disordered" evidence="4">
    <location>
        <begin position="170"/>
        <end position="199"/>
    </location>
</feature>
<keyword evidence="2" id="KW-0866">Nonsense-mediated mRNA decay</keyword>
<feature type="compositionally biased region" description="Polar residues" evidence="4">
    <location>
        <begin position="170"/>
        <end position="185"/>
    </location>
</feature>
<protein>
    <recommendedName>
        <fullName evidence="3">Nonsense-mediated mRNA decay factor SMG8</fullName>
    </recommendedName>
</protein>
<dbReference type="PANTHER" id="PTHR13091:SF0">
    <property type="entry name" value="NONSENSE-MEDIATED MRNA DECAY FACTOR SMG8"/>
    <property type="match status" value="1"/>
</dbReference>
<evidence type="ECO:0000256" key="1">
    <source>
        <dbReference type="ARBA" id="ARBA00006443"/>
    </source>
</evidence>
<dbReference type="EMBL" id="CM027683">
    <property type="protein sequence ID" value="KAG0535566.1"/>
    <property type="molecule type" value="Genomic_DNA"/>
</dbReference>
<sequence>MEPPPPPAPATHSAPVRVLSRTPPPSSPTPSSAGPAPSPASRDGVVAVGFVGGAGSARLADRILDAHVFSPGGSAGTLAGSVRYHRDAGRRMVFLHLAPLQTAVGGCGDGDLPEMLFMFSVCHVIIFLQDGFRFNTQTLKKFRLLQSSKHALAPFVKSLVAAAMPAKTVASDTPTRATHRASSISPPARRGGHAGRQSSAISLMSGTSSNPSVLPGQCIPVLLFVFEDDVLDVSSAAASSDDMGDSSSSNQCSTSDGLSKQSLASKSSGSVVMLARAANKSEGNSAKKLHSSLEGQIRVLLKKCRVLAGMEPGHIGPRGVSNMSHHLPLFSLDTSRVVALLERYINKKQEPLDIIAGLFEDSLCSKLSLDILSLENNYHPTNHDDFQLIKDFIFRQSDALRGRGGYSSNASAGSVSGVGMVAAAAAAAAASAASGKPVNAPDLPTFDKWLSISTSILTALLSGRNVLSGQSESKTHTSPIEKNDQLPAAGSNAIEIALSCLESNNGLNMKFSSSWCQRVLPAAKEIYLKGLPAFYPTSMHEVQLQKALRSFGSMVKGPAVRVFLKKLEDECRAIWESGRQQCDAVSLTGRPCKHRRHGDFSSSDAMKQHSSGYVFLHACACGRSRRLRDDPFDFETANVSFNCFQNCDDLLPTLALPRGSDAGSFSVSSWRLVRLGGARYYKPTKGLLQSGFSSKERYLLRWIISVGKGQVRNGIRSNTVTSSTRSGMNPQTPPIVTGEVKSAVTQVTAQIKSAKLESSGKQPDMEPMSNSGINFGKGLPNFTMKKPFAEVVAGTTSKDSEFPALQQMRPPKPGGRKDERQMNIGDHPNGRGHAAVSQGPVAETESAKASRNKSSENSDGKPFLQIGSNIVPVIVGNETRETSQQVQQFVVYVGFEHECPYGHRFLLSEKHMKEIDSSCLLYQRPHVNKEAEGKHAQKLLQNASGLIASAVDINSAQKNSKPLQSSGRNSQQQSLQLRVDAETSQPSPWLSDPQNGKRGEHYFPSITIDDGGEAFSLMNRNLPIYMHCPHCKISERKEHQDVKFAGAVSQLQRIFIVTPDFPVLLASCPLVQFEGSCLPSNVSDHDREGSFSIGCRVILPPESFLTMRLPFVYGVETKEGSTFPLKNFEQQPELTAWLVGGTALQIVSVGDVTEKETVMK</sequence>
<reference evidence="5" key="2">
    <citation type="submission" date="2020-10" db="EMBL/GenBank/DDBJ databases">
        <authorList>
            <person name="Cooper E.A."/>
            <person name="Brenton Z.W."/>
            <person name="Flinn B.S."/>
            <person name="Jenkins J."/>
            <person name="Shu S."/>
            <person name="Flowers D."/>
            <person name="Luo F."/>
            <person name="Wang Y."/>
            <person name="Xia P."/>
            <person name="Barry K."/>
            <person name="Daum C."/>
            <person name="Lipzen A."/>
            <person name="Yoshinaga Y."/>
            <person name="Schmutz J."/>
            <person name="Saski C."/>
            <person name="Vermerris W."/>
            <person name="Kresovich S."/>
        </authorList>
    </citation>
    <scope>NUCLEOTIDE SEQUENCE</scope>
</reference>
<evidence type="ECO:0000256" key="3">
    <source>
        <dbReference type="ARBA" id="ARBA00029509"/>
    </source>
</evidence>
<evidence type="ECO:0000256" key="4">
    <source>
        <dbReference type="SAM" id="MobiDB-lite"/>
    </source>
</evidence>
<organism evidence="5 6">
    <name type="scientific">Sorghum bicolor</name>
    <name type="common">Sorghum</name>
    <name type="synonym">Sorghum vulgare</name>
    <dbReference type="NCBI Taxonomy" id="4558"/>
    <lineage>
        <taxon>Eukaryota</taxon>
        <taxon>Viridiplantae</taxon>
        <taxon>Streptophyta</taxon>
        <taxon>Embryophyta</taxon>
        <taxon>Tracheophyta</taxon>
        <taxon>Spermatophyta</taxon>
        <taxon>Magnoliopsida</taxon>
        <taxon>Liliopsida</taxon>
        <taxon>Poales</taxon>
        <taxon>Poaceae</taxon>
        <taxon>PACMAD clade</taxon>
        <taxon>Panicoideae</taxon>
        <taxon>Andropogonodae</taxon>
        <taxon>Andropogoneae</taxon>
        <taxon>Sorghinae</taxon>
        <taxon>Sorghum</taxon>
    </lineage>
</organism>
<dbReference type="Pfam" id="PF10220">
    <property type="entry name" value="Smg8_Smg9"/>
    <property type="match status" value="2"/>
</dbReference>
<feature type="region of interest" description="Disordered" evidence="4">
    <location>
        <begin position="1"/>
        <end position="40"/>
    </location>
</feature>
<accession>A0A921RA84</accession>
<feature type="region of interest" description="Disordered" evidence="4">
    <location>
        <begin position="237"/>
        <end position="264"/>
    </location>
</feature>
<proteinExistence type="inferred from homology"/>
<dbReference type="OrthoDB" id="63589at2759"/>
<dbReference type="Gramene" id="EES06044">
    <property type="protein sequence ID" value="EES06044"/>
    <property type="gene ID" value="SORBI_3004G351600"/>
</dbReference>
<evidence type="ECO:0000256" key="2">
    <source>
        <dbReference type="ARBA" id="ARBA00023161"/>
    </source>
</evidence>